<keyword evidence="5" id="KW-1185">Reference proteome</keyword>
<dbReference type="PRINTS" id="PR00455">
    <property type="entry name" value="HTHTETR"/>
</dbReference>
<dbReference type="RefSeq" id="WP_011995046.1">
    <property type="nucleotide sequence ID" value="NC_009719.1"/>
</dbReference>
<dbReference type="InterPro" id="IPR001647">
    <property type="entry name" value="HTH_TetR"/>
</dbReference>
<organism evidence="4 5">
    <name type="scientific">Parvibaculum lavamentivorans (strain DS-1 / DSM 13023 / NCIMB 13966)</name>
    <dbReference type="NCBI Taxonomy" id="402881"/>
    <lineage>
        <taxon>Bacteria</taxon>
        <taxon>Pseudomonadati</taxon>
        <taxon>Pseudomonadota</taxon>
        <taxon>Alphaproteobacteria</taxon>
        <taxon>Hyphomicrobiales</taxon>
        <taxon>Parvibaculaceae</taxon>
        <taxon>Parvibaculum</taxon>
    </lineage>
</organism>
<evidence type="ECO:0000313" key="5">
    <source>
        <dbReference type="Proteomes" id="UP000006377"/>
    </source>
</evidence>
<dbReference type="STRING" id="402881.Plav_0132"/>
<dbReference type="InterPro" id="IPR009057">
    <property type="entry name" value="Homeodomain-like_sf"/>
</dbReference>
<dbReference type="EMBL" id="CP000774">
    <property type="protein sequence ID" value="ABS61755.1"/>
    <property type="molecule type" value="Genomic_DNA"/>
</dbReference>
<feature type="domain" description="HTH tetR-type" evidence="3">
    <location>
        <begin position="17"/>
        <end position="77"/>
    </location>
</feature>
<dbReference type="Proteomes" id="UP000006377">
    <property type="component" value="Chromosome"/>
</dbReference>
<dbReference type="OrthoDB" id="2356263at2"/>
<dbReference type="AlphaFoldDB" id="A7HPC2"/>
<dbReference type="SUPFAM" id="SSF46689">
    <property type="entry name" value="Homeodomain-like"/>
    <property type="match status" value="1"/>
</dbReference>
<dbReference type="Pfam" id="PF00440">
    <property type="entry name" value="TetR_N"/>
    <property type="match status" value="1"/>
</dbReference>
<evidence type="ECO:0000256" key="1">
    <source>
        <dbReference type="ARBA" id="ARBA00023125"/>
    </source>
</evidence>
<evidence type="ECO:0000256" key="2">
    <source>
        <dbReference type="PROSITE-ProRule" id="PRU00335"/>
    </source>
</evidence>
<gene>
    <name evidence="4" type="ordered locus">Plav_0132</name>
</gene>
<name>A7HPC2_PARL1</name>
<feature type="DNA-binding region" description="H-T-H motif" evidence="2">
    <location>
        <begin position="40"/>
        <end position="59"/>
    </location>
</feature>
<dbReference type="KEGG" id="pla:Plav_0132"/>
<dbReference type="HOGENOM" id="CLU_069356_0_2_5"/>
<dbReference type="GO" id="GO:0003677">
    <property type="term" value="F:DNA binding"/>
    <property type="evidence" value="ECO:0007669"/>
    <property type="project" value="UniProtKB-UniRule"/>
</dbReference>
<dbReference type="PANTHER" id="PTHR43479">
    <property type="entry name" value="ACREF/ENVCD OPERON REPRESSOR-RELATED"/>
    <property type="match status" value="1"/>
</dbReference>
<protein>
    <submittedName>
        <fullName evidence="4">Transcriptional regulator, TetR family</fullName>
    </submittedName>
</protein>
<dbReference type="PANTHER" id="PTHR43479:SF11">
    <property type="entry name" value="ACREF_ENVCD OPERON REPRESSOR-RELATED"/>
    <property type="match status" value="1"/>
</dbReference>
<sequence length="204" mass="22338">MRHGHFQDRTAGQGKRERTRSALLDAAIAVVAEKGMEAAKISDITTAAGLANGTFYNHFNDKDEILREAAYGIAFEVVGRLDAEMEGIDDAAIRVVTATTRFVSILTAERDWAAVLLGGADRLPDFRENLYRYLRADIERGVAQKKFDVEVTTFLLDQIVALIGVAVRAQLHDGQEPEITRQVCGSILRLLGMTPARAAKLVPA</sequence>
<evidence type="ECO:0000313" key="4">
    <source>
        <dbReference type="EMBL" id="ABS61755.1"/>
    </source>
</evidence>
<accession>A7HPC2</accession>
<evidence type="ECO:0000259" key="3">
    <source>
        <dbReference type="PROSITE" id="PS50977"/>
    </source>
</evidence>
<proteinExistence type="predicted"/>
<dbReference type="PROSITE" id="PS50977">
    <property type="entry name" value="HTH_TETR_2"/>
    <property type="match status" value="1"/>
</dbReference>
<reference evidence="4 5" key="1">
    <citation type="journal article" date="2011" name="Stand. Genomic Sci.">
        <title>Complete genome sequence of Parvibaculum lavamentivorans type strain (DS-1(T)).</title>
        <authorList>
            <person name="Schleheck D."/>
            <person name="Weiss M."/>
            <person name="Pitluck S."/>
            <person name="Bruce D."/>
            <person name="Land M.L."/>
            <person name="Han S."/>
            <person name="Saunders E."/>
            <person name="Tapia R."/>
            <person name="Detter C."/>
            <person name="Brettin T."/>
            <person name="Han J."/>
            <person name="Woyke T."/>
            <person name="Goodwin L."/>
            <person name="Pennacchio L."/>
            <person name="Nolan M."/>
            <person name="Cook A.M."/>
            <person name="Kjelleberg S."/>
            <person name="Thomas T."/>
        </authorList>
    </citation>
    <scope>NUCLEOTIDE SEQUENCE [LARGE SCALE GENOMIC DNA]</scope>
    <source>
        <strain evidence="5">DS-1 / DSM 13023 / NCIMB 13966</strain>
    </source>
</reference>
<keyword evidence="1 2" id="KW-0238">DNA-binding</keyword>
<dbReference type="InterPro" id="IPR050624">
    <property type="entry name" value="HTH-type_Tx_Regulator"/>
</dbReference>
<dbReference type="Gene3D" id="1.10.357.10">
    <property type="entry name" value="Tetracycline Repressor, domain 2"/>
    <property type="match status" value="1"/>
</dbReference>
<dbReference type="eggNOG" id="COG1309">
    <property type="taxonomic scope" value="Bacteria"/>
</dbReference>